<protein>
    <submittedName>
        <fullName evidence="2">Uncharacterized protein</fullName>
    </submittedName>
</protein>
<organism evidence="2 3">
    <name type="scientific">Arabidopsis suecica</name>
    <name type="common">Swedish thale-cress</name>
    <name type="synonym">Cardaminopsis suecica</name>
    <dbReference type="NCBI Taxonomy" id="45249"/>
    <lineage>
        <taxon>Eukaryota</taxon>
        <taxon>Viridiplantae</taxon>
        <taxon>Streptophyta</taxon>
        <taxon>Embryophyta</taxon>
        <taxon>Tracheophyta</taxon>
        <taxon>Spermatophyta</taxon>
        <taxon>Magnoliopsida</taxon>
        <taxon>eudicotyledons</taxon>
        <taxon>Gunneridae</taxon>
        <taxon>Pentapetalae</taxon>
        <taxon>rosids</taxon>
        <taxon>malvids</taxon>
        <taxon>Brassicales</taxon>
        <taxon>Brassicaceae</taxon>
        <taxon>Camelineae</taxon>
        <taxon>Arabidopsis</taxon>
    </lineage>
</organism>
<dbReference type="AlphaFoldDB" id="A0A8T2FFV7"/>
<keyword evidence="1" id="KW-0812">Transmembrane</keyword>
<comment type="caution">
    <text evidence="2">The sequence shown here is derived from an EMBL/GenBank/DDBJ whole genome shotgun (WGS) entry which is preliminary data.</text>
</comment>
<evidence type="ECO:0000313" key="2">
    <source>
        <dbReference type="EMBL" id="KAG7633003.1"/>
    </source>
</evidence>
<evidence type="ECO:0000256" key="1">
    <source>
        <dbReference type="SAM" id="Phobius"/>
    </source>
</evidence>
<reference evidence="2 3" key="1">
    <citation type="submission" date="2020-12" db="EMBL/GenBank/DDBJ databases">
        <title>Concerted genomic and epigenomic changes stabilize Arabidopsis allopolyploids.</title>
        <authorList>
            <person name="Chen Z."/>
        </authorList>
    </citation>
    <scope>NUCLEOTIDE SEQUENCE [LARGE SCALE GENOMIC DNA]</scope>
    <source>
        <strain evidence="2">As9502</strain>
        <tissue evidence="2">Leaf</tissue>
    </source>
</reference>
<evidence type="ECO:0000313" key="3">
    <source>
        <dbReference type="Proteomes" id="UP000694251"/>
    </source>
</evidence>
<gene>
    <name evidence="2" type="ORF">ISN44_As03g030990</name>
</gene>
<feature type="transmembrane region" description="Helical" evidence="1">
    <location>
        <begin position="35"/>
        <end position="54"/>
    </location>
</feature>
<dbReference type="OrthoDB" id="10286514at2759"/>
<proteinExistence type="predicted"/>
<dbReference type="Proteomes" id="UP000694251">
    <property type="component" value="Chromosome 3"/>
</dbReference>
<sequence>MKVKHFKFSNKEKRNHEKTAKINSNILLFHSIDPWLFPLGLQFFMVLVVLRWFVAFGEFGIRARPFDDAPVVDFWVGIMLNMQVVALLSEGRREPLFGLHVIEDARSQKVSPFTVVNYSTLGYLDGARGDCFSEMWLSFMTPRKH</sequence>
<keyword evidence="1" id="KW-0472">Membrane</keyword>
<dbReference type="EMBL" id="JAEFBJ010000003">
    <property type="protein sequence ID" value="KAG7633003.1"/>
    <property type="molecule type" value="Genomic_DNA"/>
</dbReference>
<name>A0A8T2FFV7_ARASU</name>
<keyword evidence="1" id="KW-1133">Transmembrane helix</keyword>
<keyword evidence="3" id="KW-1185">Reference proteome</keyword>
<accession>A0A8T2FFV7</accession>